<sequence>MGLFEGLFPAAETTKNALFSADSKYRRPVHSSAGIGSKKRNEASAADGEPESTALRASKKAKKSPLLSNQAGEPKSAPGAQPPTSAATAKIPVRKRKAPETAPELSTSMSKAVHGETKRAKKTTLHEHMASVASDASVLSDALHAAKHPASAAAMHSRDRKQKAKLNQAPVPIGRSDRDKTAARNTADATPAMQRAARQPIPAAAANAPGPDSSRRAESRREPASKGTTPGKHASQHAADTSASQILSEQSIHGSDTGEGDGADIAGENMSADDDFSADLEGGAGHKTGGAADGEGSAGAKRPKLTEEQRQERLQRTVFVGNLPAAVKAKRLKQAFARFGAVESVRLRSLPLKEGLKMPRKAAVASGNVDAERAPAHAYIIFEKRTSAVYALQLNMSEFEGHHIRVDLAAGVSKSIRGGGKNVLYDSGKSVFLGNLPFDVTEEDLIRLFGGGRGAGGVTAVRVVRDAKSSKGKGIAYVEFGTRNEARMALGFDGHTLNGRAIRVSRVTAGPGSAEQQHGVSSLRTPYSKGVKAGEAISMGRGRGRGRGGGQMRSPGAAAGAAAWQGMRTKGQKKLVKGFAAKPRDAPAPAGGRPQAGKSSGEQPQGKRQGKRPSVAARKAKGGQKGGRGAV</sequence>
<feature type="compositionally biased region" description="Gly residues" evidence="6">
    <location>
        <begin position="282"/>
        <end position="297"/>
    </location>
</feature>
<dbReference type="Gene3D" id="3.30.70.330">
    <property type="match status" value="2"/>
</dbReference>
<comment type="caution">
    <text evidence="8">The sequence shown here is derived from an EMBL/GenBank/DDBJ whole genome shotgun (WGS) entry which is preliminary data.</text>
</comment>
<feature type="compositionally biased region" description="Basic and acidic residues" evidence="6">
    <location>
        <begin position="213"/>
        <end position="224"/>
    </location>
</feature>
<name>A0AAV1I8D6_9CHLO</name>
<evidence type="ECO:0000256" key="3">
    <source>
        <dbReference type="ARBA" id="ARBA00022884"/>
    </source>
</evidence>
<keyword evidence="9" id="KW-1185">Reference proteome</keyword>
<dbReference type="InterPro" id="IPR012677">
    <property type="entry name" value="Nucleotide-bd_a/b_plait_sf"/>
</dbReference>
<evidence type="ECO:0000256" key="6">
    <source>
        <dbReference type="SAM" id="MobiDB-lite"/>
    </source>
</evidence>
<dbReference type="PROSITE" id="PS50102">
    <property type="entry name" value="RRM"/>
    <property type="match status" value="2"/>
</dbReference>
<dbReference type="EMBL" id="CAUYUE010000007">
    <property type="protein sequence ID" value="CAK0782977.1"/>
    <property type="molecule type" value="Genomic_DNA"/>
</dbReference>
<evidence type="ECO:0000256" key="2">
    <source>
        <dbReference type="ARBA" id="ARBA00007077"/>
    </source>
</evidence>
<feature type="compositionally biased region" description="Low complexity" evidence="6">
    <location>
        <begin position="144"/>
        <end position="155"/>
    </location>
</feature>
<dbReference type="GO" id="GO:0003723">
    <property type="term" value="F:RNA binding"/>
    <property type="evidence" value="ECO:0007669"/>
    <property type="project" value="UniProtKB-UniRule"/>
</dbReference>
<feature type="region of interest" description="Disordered" evidence="6">
    <location>
        <begin position="21"/>
        <end position="131"/>
    </location>
</feature>
<evidence type="ECO:0000313" key="8">
    <source>
        <dbReference type="EMBL" id="CAK0782977.1"/>
    </source>
</evidence>
<feature type="region of interest" description="Disordered" evidence="6">
    <location>
        <begin position="144"/>
        <end position="311"/>
    </location>
</feature>
<dbReference type="SUPFAM" id="SSF54928">
    <property type="entry name" value="RNA-binding domain, RBD"/>
    <property type="match status" value="2"/>
</dbReference>
<feature type="compositionally biased region" description="Polar residues" evidence="6">
    <location>
        <begin position="238"/>
        <end position="254"/>
    </location>
</feature>
<evidence type="ECO:0000256" key="1">
    <source>
        <dbReference type="ARBA" id="ARBA00004604"/>
    </source>
</evidence>
<protein>
    <recommendedName>
        <fullName evidence="7">RRM domain-containing protein</fullName>
    </recommendedName>
</protein>
<feature type="compositionally biased region" description="Low complexity" evidence="6">
    <location>
        <begin position="191"/>
        <end position="211"/>
    </location>
</feature>
<evidence type="ECO:0000256" key="4">
    <source>
        <dbReference type="ARBA" id="ARBA00023242"/>
    </source>
</evidence>
<dbReference type="PANTHER" id="PTHR23236:SF25">
    <property type="entry name" value="RNA-BINDING PROTEIN 34"/>
    <property type="match status" value="1"/>
</dbReference>
<dbReference type="GO" id="GO:0005730">
    <property type="term" value="C:nucleolus"/>
    <property type="evidence" value="ECO:0007669"/>
    <property type="project" value="UniProtKB-SubCell"/>
</dbReference>
<dbReference type="PANTHER" id="PTHR23236">
    <property type="entry name" value="EUKARYOTIC TRANSLATION INITIATION FACTOR 4B/4H"/>
    <property type="match status" value="1"/>
</dbReference>
<feature type="compositionally biased region" description="Low complexity" evidence="6">
    <location>
        <begin position="587"/>
        <end position="598"/>
    </location>
</feature>
<evidence type="ECO:0000313" key="9">
    <source>
        <dbReference type="Proteomes" id="UP001314263"/>
    </source>
</evidence>
<dbReference type="SMART" id="SM00360">
    <property type="entry name" value="RRM"/>
    <property type="match status" value="2"/>
</dbReference>
<reference evidence="8 9" key="1">
    <citation type="submission" date="2023-10" db="EMBL/GenBank/DDBJ databases">
        <authorList>
            <person name="Maclean D."/>
            <person name="Macfadyen A."/>
        </authorList>
    </citation>
    <scope>NUCLEOTIDE SEQUENCE [LARGE SCALE GENOMIC DNA]</scope>
</reference>
<organism evidence="8 9">
    <name type="scientific">Coccomyxa viridis</name>
    <dbReference type="NCBI Taxonomy" id="1274662"/>
    <lineage>
        <taxon>Eukaryota</taxon>
        <taxon>Viridiplantae</taxon>
        <taxon>Chlorophyta</taxon>
        <taxon>core chlorophytes</taxon>
        <taxon>Trebouxiophyceae</taxon>
        <taxon>Trebouxiophyceae incertae sedis</taxon>
        <taxon>Coccomyxaceae</taxon>
        <taxon>Coccomyxa</taxon>
    </lineage>
</organism>
<evidence type="ECO:0000259" key="7">
    <source>
        <dbReference type="PROSITE" id="PS50102"/>
    </source>
</evidence>
<proteinExistence type="inferred from homology"/>
<evidence type="ECO:0000256" key="5">
    <source>
        <dbReference type="PROSITE-ProRule" id="PRU00176"/>
    </source>
</evidence>
<feature type="compositionally biased region" description="Basic and acidic residues" evidence="6">
    <location>
        <begin position="113"/>
        <end position="129"/>
    </location>
</feature>
<comment type="subcellular location">
    <subcellularLocation>
        <location evidence="1">Nucleus</location>
        <location evidence="1">Nucleolus</location>
    </subcellularLocation>
</comment>
<dbReference type="InterPro" id="IPR035979">
    <property type="entry name" value="RBD_domain_sf"/>
</dbReference>
<dbReference type="Pfam" id="PF00076">
    <property type="entry name" value="RRM_1"/>
    <property type="match status" value="2"/>
</dbReference>
<keyword evidence="4" id="KW-0539">Nucleus</keyword>
<gene>
    <name evidence="8" type="ORF">CVIRNUC_006172</name>
</gene>
<feature type="region of interest" description="Disordered" evidence="6">
    <location>
        <begin position="535"/>
        <end position="631"/>
    </location>
</feature>
<dbReference type="InterPro" id="IPR000504">
    <property type="entry name" value="RRM_dom"/>
</dbReference>
<feature type="domain" description="RRM" evidence="7">
    <location>
        <begin position="429"/>
        <end position="509"/>
    </location>
</feature>
<dbReference type="AlphaFoldDB" id="A0AAV1I8D6"/>
<keyword evidence="3 5" id="KW-0694">RNA-binding</keyword>
<feature type="domain" description="RRM" evidence="7">
    <location>
        <begin position="316"/>
        <end position="411"/>
    </location>
</feature>
<dbReference type="Proteomes" id="UP001314263">
    <property type="component" value="Unassembled WGS sequence"/>
</dbReference>
<comment type="similarity">
    <text evidence="2">Belongs to the RRM RBM34 family.</text>
</comment>
<dbReference type="CDD" id="cd12394">
    <property type="entry name" value="RRM1_RBM34"/>
    <property type="match status" value="1"/>
</dbReference>
<accession>A0AAV1I8D6</accession>